<reference evidence="5" key="1">
    <citation type="submission" date="2021-08" db="EMBL/GenBank/DDBJ databases">
        <title>WGS assembly of Ceratopteris richardii.</title>
        <authorList>
            <person name="Marchant D.B."/>
            <person name="Chen G."/>
            <person name="Jenkins J."/>
            <person name="Shu S."/>
            <person name="Leebens-Mack J."/>
            <person name="Grimwood J."/>
            <person name="Schmutz J."/>
            <person name="Soltis P."/>
            <person name="Soltis D."/>
            <person name="Chen Z.-H."/>
        </authorList>
    </citation>
    <scope>NUCLEOTIDE SEQUENCE</scope>
    <source>
        <strain evidence="5">Whitten #5841</strain>
        <tissue evidence="5">Leaf</tissue>
    </source>
</reference>
<evidence type="ECO:0000256" key="2">
    <source>
        <dbReference type="ARBA" id="ARBA00023242"/>
    </source>
</evidence>
<dbReference type="InterPro" id="IPR044867">
    <property type="entry name" value="DEUBAD_dom"/>
</dbReference>
<gene>
    <name evidence="5" type="ORF">KP509_04G076600</name>
</gene>
<feature type="region of interest" description="Disordered" evidence="3">
    <location>
        <begin position="640"/>
        <end position="662"/>
    </location>
</feature>
<evidence type="ECO:0000259" key="4">
    <source>
        <dbReference type="PROSITE" id="PS51916"/>
    </source>
</evidence>
<dbReference type="PANTHER" id="PTHR13052:SF2">
    <property type="entry name" value="NUCLEAR FACTOR KAPPA-B-BINDING PROTEIN"/>
    <property type="match status" value="1"/>
</dbReference>
<evidence type="ECO:0000313" key="6">
    <source>
        <dbReference type="Proteomes" id="UP000825935"/>
    </source>
</evidence>
<dbReference type="OrthoDB" id="70874at2759"/>
<keyword evidence="2" id="KW-0539">Nucleus</keyword>
<comment type="subcellular location">
    <subcellularLocation>
        <location evidence="1">Nucleus</location>
    </subcellularLocation>
</comment>
<dbReference type="InterPro" id="IPR024867">
    <property type="entry name" value="NFRKB"/>
</dbReference>
<feature type="domain" description="DEUBAD" evidence="4">
    <location>
        <begin position="128"/>
        <end position="239"/>
    </location>
</feature>
<accession>A0A8T2V6A9</accession>
<dbReference type="GO" id="GO:0031011">
    <property type="term" value="C:Ino80 complex"/>
    <property type="evidence" value="ECO:0007669"/>
    <property type="project" value="InterPro"/>
</dbReference>
<dbReference type="PANTHER" id="PTHR13052">
    <property type="entry name" value="NFRKB-RELATED"/>
    <property type="match status" value="1"/>
</dbReference>
<dbReference type="AlphaFoldDB" id="A0A8T2V6A9"/>
<organism evidence="5 6">
    <name type="scientific">Ceratopteris richardii</name>
    <name type="common">Triangle waterfern</name>
    <dbReference type="NCBI Taxonomy" id="49495"/>
    <lineage>
        <taxon>Eukaryota</taxon>
        <taxon>Viridiplantae</taxon>
        <taxon>Streptophyta</taxon>
        <taxon>Embryophyta</taxon>
        <taxon>Tracheophyta</taxon>
        <taxon>Polypodiopsida</taxon>
        <taxon>Polypodiidae</taxon>
        <taxon>Polypodiales</taxon>
        <taxon>Pteridineae</taxon>
        <taxon>Pteridaceae</taxon>
        <taxon>Parkerioideae</taxon>
        <taxon>Ceratopteris</taxon>
    </lineage>
</organism>
<evidence type="ECO:0000313" key="5">
    <source>
        <dbReference type="EMBL" id="KAH7439789.1"/>
    </source>
</evidence>
<protein>
    <recommendedName>
        <fullName evidence="4">DEUBAD domain-containing protein</fullName>
    </recommendedName>
</protein>
<dbReference type="CDD" id="cd21865">
    <property type="entry name" value="DEUBAD_NFRKB"/>
    <property type="match status" value="1"/>
</dbReference>
<keyword evidence="6" id="KW-1185">Reference proteome</keyword>
<dbReference type="Proteomes" id="UP000825935">
    <property type="component" value="Chromosome 4"/>
</dbReference>
<name>A0A8T2V6A9_CERRI</name>
<feature type="compositionally biased region" description="Basic and acidic residues" evidence="3">
    <location>
        <begin position="641"/>
        <end position="661"/>
    </location>
</feature>
<dbReference type="PROSITE" id="PS51916">
    <property type="entry name" value="DEUBAD"/>
    <property type="match status" value="1"/>
</dbReference>
<evidence type="ECO:0000256" key="1">
    <source>
        <dbReference type="ARBA" id="ARBA00004123"/>
    </source>
</evidence>
<evidence type="ECO:0000256" key="3">
    <source>
        <dbReference type="SAM" id="MobiDB-lite"/>
    </source>
</evidence>
<comment type="caution">
    <text evidence="5">The sequence shown here is derived from an EMBL/GenBank/DDBJ whole genome shotgun (WGS) entry which is preliminary data.</text>
</comment>
<proteinExistence type="predicted"/>
<dbReference type="EMBL" id="CM035409">
    <property type="protein sequence ID" value="KAH7439789.1"/>
    <property type="molecule type" value="Genomic_DNA"/>
</dbReference>
<sequence>MALWQQVEKRVAGGQAQPMHGIKHDHISAASMKRYSYTCNTSAPTHTTSKGKQQTHSAPWISQQASLDVAIPSNFWKLRPHVSLDYDAHRQKVVPKRNQVSASWRHLSLRLQWKKHERTKVADVFEVPPELFELKDLREILSLEAWKECLSLSERRILRQFLPEGIDNEGLVRTILRGDNFYFGNPLEKWASQLLRGDLHPDVVEQKESELKQAYDEHYVDVHNYHHKMLETLKGLKEEWMLCKSKKKRLRSSSSIGNLKNKRQNVANFQPVSGVADFPSTVEGAQSINDKLDINAYSDGCTPFMHVLKVSRKQYNDILDMSEGKMDELFVATLSPFLSLKQKLEIAHACGCDGKAALDIHKHWSKLVVAEIPAAYDVFSQRKTENERLAKLIGEQCIHYFSALTHRDVNKELPNCHSNVLLPSGPHKCAFEVQQTITAEVDDSRNPSASESSITCLDVKTDAQAPVESCLSSADCANMTMPQHLIQEEHVSLIDLPNGSSLAAEGHATLLTPVRSQTVNDGSGNEDPFDGCGRSILDRGTLQPSDADTFSECNESCVRKCVRLEENTSVQGLESSGKDHNSWGLHSKPGSEVVNAAAASGESEEVEQRVSIQSVEKFDASSLISWHVSREEPVSTLKYASRTESDEQVQHRNEHERDEHTLSPMSTFPFCALETEKISHSELVNAKNLTQVFGTGCSQAETEQNNQMMLHMFLDDPKPPSNGLLGADMSSSHNLQGQNGFCEQNEVPSLVSHCIDNAVQKDHEPITELSLLVDNRNTKYKYQCEQAESVSSRTSNEYLQQNGVEQHWMTRPIKGEQLYAFHRNARESHHLMQSNQDICNPQSFTQALPSWASSSHGAASTLSHPNFINHWNVEENVTQNSWIPCEGAAGSLFLSGKGEFGRPISQYWDQVSFSPYTSTWPMKLENSLVRANTSKLHDDQTFQGYENWGHVQSQPINHLPYTWGMDNSGRIASYPWRNSNSLLSSQYDQHKLQDAFLSKLNSNFTTS</sequence>
<dbReference type="EMBL" id="CM035409">
    <property type="protein sequence ID" value="KAH7439788.1"/>
    <property type="molecule type" value="Genomic_DNA"/>
</dbReference>